<name>A0A6C0CHR4_9ZZZZ</name>
<organism evidence="1">
    <name type="scientific">viral metagenome</name>
    <dbReference type="NCBI Taxonomy" id="1070528"/>
    <lineage>
        <taxon>unclassified sequences</taxon>
        <taxon>metagenomes</taxon>
        <taxon>organismal metagenomes</taxon>
    </lineage>
</organism>
<accession>A0A6C0CHR4</accession>
<sequence length="73" mass="8647">MADKIRWQKLRKHGKQLGPMSKHTFETVTSQEVTRERKERNPMYMRIEATNEDAMEPAASNVFKIRSRNAKKK</sequence>
<dbReference type="EMBL" id="MN739411">
    <property type="protein sequence ID" value="QHT03410.1"/>
    <property type="molecule type" value="Genomic_DNA"/>
</dbReference>
<dbReference type="AlphaFoldDB" id="A0A6C0CHR4"/>
<protein>
    <submittedName>
        <fullName evidence="1">Uncharacterized protein</fullName>
    </submittedName>
</protein>
<proteinExistence type="predicted"/>
<evidence type="ECO:0000313" key="1">
    <source>
        <dbReference type="EMBL" id="QHT03410.1"/>
    </source>
</evidence>
<reference evidence="1" key="1">
    <citation type="journal article" date="2020" name="Nature">
        <title>Giant virus diversity and host interactions through global metagenomics.</title>
        <authorList>
            <person name="Schulz F."/>
            <person name="Roux S."/>
            <person name="Paez-Espino D."/>
            <person name="Jungbluth S."/>
            <person name="Walsh D.A."/>
            <person name="Denef V.J."/>
            <person name="McMahon K.D."/>
            <person name="Konstantinidis K.T."/>
            <person name="Eloe-Fadrosh E.A."/>
            <person name="Kyrpides N.C."/>
            <person name="Woyke T."/>
        </authorList>
    </citation>
    <scope>NUCLEOTIDE SEQUENCE</scope>
    <source>
        <strain evidence="1">GVMAG-M-3300021079-18</strain>
    </source>
</reference>